<dbReference type="EMBL" id="BMHE01000084">
    <property type="protein sequence ID" value="GGA16108.1"/>
    <property type="molecule type" value="Genomic_DNA"/>
</dbReference>
<comment type="caution">
    <text evidence="1">The sequence shown here is derived from an EMBL/GenBank/DDBJ whole genome shotgun (WGS) entry which is preliminary data.</text>
</comment>
<evidence type="ECO:0008006" key="3">
    <source>
        <dbReference type="Google" id="ProtNLM"/>
    </source>
</evidence>
<name>A0ABQ1FKB7_9BACL</name>
<evidence type="ECO:0000313" key="2">
    <source>
        <dbReference type="Proteomes" id="UP000615455"/>
    </source>
</evidence>
<accession>A0ABQ1FKB7</accession>
<gene>
    <name evidence="1" type="ORF">GCM10008018_70930</name>
</gene>
<organism evidence="1 2">
    <name type="scientific">Paenibacillus marchantiophytorum</name>
    <dbReference type="NCBI Taxonomy" id="1619310"/>
    <lineage>
        <taxon>Bacteria</taxon>
        <taxon>Bacillati</taxon>
        <taxon>Bacillota</taxon>
        <taxon>Bacilli</taxon>
        <taxon>Bacillales</taxon>
        <taxon>Paenibacillaceae</taxon>
        <taxon>Paenibacillus</taxon>
    </lineage>
</organism>
<sequence>MKRLLFGFHSSNGQDTYNKYTEAADHRLPFPREQAGLRGNLKVTGRKFKLMKEYTKE</sequence>
<reference evidence="2" key="1">
    <citation type="journal article" date="2019" name="Int. J. Syst. Evol. Microbiol.">
        <title>The Global Catalogue of Microorganisms (GCM) 10K type strain sequencing project: providing services to taxonomists for standard genome sequencing and annotation.</title>
        <authorList>
            <consortium name="The Broad Institute Genomics Platform"/>
            <consortium name="The Broad Institute Genome Sequencing Center for Infectious Disease"/>
            <person name="Wu L."/>
            <person name="Ma J."/>
        </authorList>
    </citation>
    <scope>NUCLEOTIDE SEQUENCE [LARGE SCALE GENOMIC DNA]</scope>
    <source>
        <strain evidence="2">CGMCC 1.15043</strain>
    </source>
</reference>
<dbReference type="Proteomes" id="UP000615455">
    <property type="component" value="Unassembled WGS sequence"/>
</dbReference>
<proteinExistence type="predicted"/>
<keyword evidence="2" id="KW-1185">Reference proteome</keyword>
<protein>
    <recommendedName>
        <fullName evidence="3">YjzC family protein</fullName>
    </recommendedName>
</protein>
<evidence type="ECO:0000313" key="1">
    <source>
        <dbReference type="EMBL" id="GGA16108.1"/>
    </source>
</evidence>